<accession>A0A1I5YC30</accession>
<dbReference type="InterPro" id="IPR001466">
    <property type="entry name" value="Beta-lactam-related"/>
</dbReference>
<proteinExistence type="predicted"/>
<sequence length="341" mass="38876">MDHQINRTNLFEKQQELQFSGSIHVRKSGKTISTEGFGYANRSDKIANQPHTRFSIASGSKIFTSIAICKLVEEGKLTFDTKIMDCLDIDFPHFDKDITIHHLLMHTSGVPDYFDEDEMDDYEMLWENVPMYRIRCVEDFLPMFQYEKMQDKVGSPFEYNNTGFIILGLVIESVSGMNFTDYIEQNIFQTVGMIGSGYFSMDELPESTSIGYIEKPDGTWKSNIYSLPAKGGPDGGAYVTATDMGIFWEALMNGKLLSEDMTRLLLTPQENVVEDIFYGYGGYMESNEQGVVKYIQMGYDPGVNYRAVYYPDQDLTIIVCSNHSEGAYEMLKEVERLIVNN</sequence>
<evidence type="ECO:0000313" key="5">
    <source>
        <dbReference type="Proteomes" id="UP000199136"/>
    </source>
</evidence>
<dbReference type="InterPro" id="IPR050491">
    <property type="entry name" value="AmpC-like"/>
</dbReference>
<organism evidence="4 5">
    <name type="scientific">Desemzia incerta</name>
    <dbReference type="NCBI Taxonomy" id="82801"/>
    <lineage>
        <taxon>Bacteria</taxon>
        <taxon>Bacillati</taxon>
        <taxon>Bacillota</taxon>
        <taxon>Bacilli</taxon>
        <taxon>Lactobacillales</taxon>
        <taxon>Carnobacteriaceae</taxon>
        <taxon>Desemzia</taxon>
    </lineage>
</organism>
<dbReference type="InterPro" id="IPR012338">
    <property type="entry name" value="Beta-lactam/transpept-like"/>
</dbReference>
<dbReference type="Pfam" id="PF00144">
    <property type="entry name" value="Beta-lactamase"/>
    <property type="match status" value="1"/>
</dbReference>
<keyword evidence="5" id="KW-1185">Reference proteome</keyword>
<protein>
    <submittedName>
        <fullName evidence="4">CubicO group peptidase, beta-lactamase class C family</fullName>
    </submittedName>
</protein>
<evidence type="ECO:0000256" key="1">
    <source>
        <dbReference type="ARBA" id="ARBA00004370"/>
    </source>
</evidence>
<dbReference type="GO" id="GO:0016020">
    <property type="term" value="C:membrane"/>
    <property type="evidence" value="ECO:0007669"/>
    <property type="project" value="UniProtKB-SubCell"/>
</dbReference>
<feature type="domain" description="Beta-lactamase-related" evidence="3">
    <location>
        <begin position="20"/>
        <end position="326"/>
    </location>
</feature>
<reference evidence="4 5" key="1">
    <citation type="submission" date="2016-10" db="EMBL/GenBank/DDBJ databases">
        <authorList>
            <person name="de Groot N.N."/>
        </authorList>
    </citation>
    <scope>NUCLEOTIDE SEQUENCE [LARGE SCALE GENOMIC DNA]</scope>
    <source>
        <strain evidence="4 5">DSM 20581</strain>
    </source>
</reference>
<gene>
    <name evidence="4" type="ORF">SAMN04488506_1908</name>
</gene>
<dbReference type="EMBL" id="FOXW01000007">
    <property type="protein sequence ID" value="SFQ41733.1"/>
    <property type="molecule type" value="Genomic_DNA"/>
</dbReference>
<dbReference type="PANTHER" id="PTHR46825">
    <property type="entry name" value="D-ALANYL-D-ALANINE-CARBOXYPEPTIDASE/ENDOPEPTIDASE AMPH"/>
    <property type="match status" value="1"/>
</dbReference>
<dbReference type="OrthoDB" id="9803467at2"/>
<dbReference type="PANTHER" id="PTHR46825:SF11">
    <property type="entry name" value="PENICILLIN-BINDING PROTEIN 4"/>
    <property type="match status" value="1"/>
</dbReference>
<keyword evidence="2" id="KW-0472">Membrane</keyword>
<evidence type="ECO:0000256" key="2">
    <source>
        <dbReference type="ARBA" id="ARBA00023136"/>
    </source>
</evidence>
<dbReference type="AlphaFoldDB" id="A0A1I5YC30"/>
<comment type="subcellular location">
    <subcellularLocation>
        <location evidence="1">Membrane</location>
    </subcellularLocation>
</comment>
<dbReference type="Gene3D" id="3.40.710.10">
    <property type="entry name" value="DD-peptidase/beta-lactamase superfamily"/>
    <property type="match status" value="1"/>
</dbReference>
<name>A0A1I5YC30_9LACT</name>
<evidence type="ECO:0000259" key="3">
    <source>
        <dbReference type="Pfam" id="PF00144"/>
    </source>
</evidence>
<dbReference type="RefSeq" id="WP_092480933.1">
    <property type="nucleotide sequence ID" value="NZ_FOXW01000007.1"/>
</dbReference>
<dbReference type="SUPFAM" id="SSF56601">
    <property type="entry name" value="beta-lactamase/transpeptidase-like"/>
    <property type="match status" value="1"/>
</dbReference>
<dbReference type="STRING" id="82801.SAMN04488506_1908"/>
<dbReference type="Proteomes" id="UP000199136">
    <property type="component" value="Unassembled WGS sequence"/>
</dbReference>
<evidence type="ECO:0000313" key="4">
    <source>
        <dbReference type="EMBL" id="SFQ41733.1"/>
    </source>
</evidence>